<dbReference type="InterPro" id="IPR013087">
    <property type="entry name" value="Znf_C2H2_type"/>
</dbReference>
<dbReference type="AlphaFoldDB" id="A0A226ETC2"/>
<name>A0A226ETC2_FOLCA</name>
<evidence type="ECO:0000313" key="3">
    <source>
        <dbReference type="EMBL" id="OXA60862.1"/>
    </source>
</evidence>
<feature type="domain" description="C2H2-type" evidence="2">
    <location>
        <begin position="6"/>
        <end position="33"/>
    </location>
</feature>
<reference evidence="3 4" key="1">
    <citation type="submission" date="2015-12" db="EMBL/GenBank/DDBJ databases">
        <title>The genome of Folsomia candida.</title>
        <authorList>
            <person name="Faddeeva A."/>
            <person name="Derks M.F."/>
            <person name="Anvar Y."/>
            <person name="Smit S."/>
            <person name="Van Straalen N."/>
            <person name="Roelofs D."/>
        </authorList>
    </citation>
    <scope>NUCLEOTIDE SEQUENCE [LARGE SCALE GENOMIC DNA]</scope>
    <source>
        <strain evidence="3 4">VU population</strain>
        <tissue evidence="3">Whole body</tissue>
    </source>
</reference>
<gene>
    <name evidence="3" type="ORF">Fcan01_05251</name>
</gene>
<keyword evidence="1" id="KW-0863">Zinc-finger</keyword>
<dbReference type="EMBL" id="LNIX01000002">
    <property type="protein sequence ID" value="OXA60862.1"/>
    <property type="molecule type" value="Genomic_DNA"/>
</dbReference>
<evidence type="ECO:0000256" key="1">
    <source>
        <dbReference type="PROSITE-ProRule" id="PRU00042"/>
    </source>
</evidence>
<protein>
    <submittedName>
        <fullName evidence="3">Zinc finger protein 26</fullName>
    </submittedName>
</protein>
<evidence type="ECO:0000259" key="2">
    <source>
        <dbReference type="PROSITE" id="PS50157"/>
    </source>
</evidence>
<keyword evidence="4" id="KW-1185">Reference proteome</keyword>
<dbReference type="Proteomes" id="UP000198287">
    <property type="component" value="Unassembled WGS sequence"/>
</dbReference>
<organism evidence="3 4">
    <name type="scientific">Folsomia candida</name>
    <name type="common">Springtail</name>
    <dbReference type="NCBI Taxonomy" id="158441"/>
    <lineage>
        <taxon>Eukaryota</taxon>
        <taxon>Metazoa</taxon>
        <taxon>Ecdysozoa</taxon>
        <taxon>Arthropoda</taxon>
        <taxon>Hexapoda</taxon>
        <taxon>Collembola</taxon>
        <taxon>Entomobryomorpha</taxon>
        <taxon>Isotomoidea</taxon>
        <taxon>Isotomidae</taxon>
        <taxon>Proisotominae</taxon>
        <taxon>Folsomia</taxon>
    </lineage>
</organism>
<dbReference type="SUPFAM" id="SSF57667">
    <property type="entry name" value="beta-beta-alpha zinc fingers"/>
    <property type="match status" value="1"/>
</dbReference>
<keyword evidence="1" id="KW-0862">Zinc</keyword>
<comment type="caution">
    <text evidence="3">The sequence shown here is derived from an EMBL/GenBank/DDBJ whole genome shotgun (WGS) entry which is preliminary data.</text>
</comment>
<feature type="domain" description="C2H2-type" evidence="2">
    <location>
        <begin position="51"/>
        <end position="80"/>
    </location>
</feature>
<sequence length="631" mass="73013">MAGSDFFCEDCGTEFTLKKSLKKHIKRRKGSKCPTKFRKAVQDPVTGKGVYPCAKEDCDMVFNNHTQRTIHQATHYARSASDEATALFCWKCEICHEYFCEKKSMVKHIDKHRDPLFHANKKPQDRPFTLREGKKIYVCQVANCGAEYIHPEHVSRHEFTIHVDVPLCTKLTRRLLTNKNPLLPRHGFIPRSLPPRTLVDTNLEEELDWIFNWIKGHMEYNIDQHDLRCFWVYFGGALGPKYQMGDDLATFIQHNPDQFYPYIGRDACNSLDIHRHHLVGASPLGDAADQDLVVVCLHREPFEGKWEQKTKQMRMFEACAIEIALTDAEFEPSPGIPQYQFLNKHREYLEIAHRSDTKLAELFEKGIAGFRWLCFDKECKGEDCDAFIHPDWSQDLVVDMSRRQNTCENVKMEFPGPVASRNIPRPISKDTFDTEVRKRVQEFREIVEKHDYSHTVYTILTTDDVLFSPTLSAETICRGIIERKDDQDDQGAIPVYTGVNDEECAARNHSYETSSSVYESVQTGRTALQIATQTFSSRNQARKEEALRLLHSFLHMRFSTSGVNFDILNKHMEWRYLSLCSDEEIKLVIRLAWIGIPPVTFGPLPLQHKFLHGHYPIDLSRQVIDGEVKKI</sequence>
<keyword evidence="1" id="KW-0479">Metal-binding</keyword>
<feature type="domain" description="C2H2-type" evidence="2">
    <location>
        <begin position="90"/>
        <end position="123"/>
    </location>
</feature>
<dbReference type="PROSITE" id="PS00028">
    <property type="entry name" value="ZINC_FINGER_C2H2_1"/>
    <property type="match status" value="3"/>
</dbReference>
<dbReference type="Pfam" id="PF00096">
    <property type="entry name" value="zf-C2H2"/>
    <property type="match status" value="1"/>
</dbReference>
<dbReference type="Gene3D" id="3.30.160.60">
    <property type="entry name" value="Classic Zinc Finger"/>
    <property type="match status" value="1"/>
</dbReference>
<dbReference type="GO" id="GO:0008270">
    <property type="term" value="F:zinc ion binding"/>
    <property type="evidence" value="ECO:0007669"/>
    <property type="project" value="UniProtKB-KW"/>
</dbReference>
<evidence type="ECO:0000313" key="4">
    <source>
        <dbReference type="Proteomes" id="UP000198287"/>
    </source>
</evidence>
<dbReference type="SMART" id="SM00355">
    <property type="entry name" value="ZnF_C2H2"/>
    <property type="match status" value="4"/>
</dbReference>
<accession>A0A226ETC2</accession>
<dbReference type="PROSITE" id="PS50157">
    <property type="entry name" value="ZINC_FINGER_C2H2_2"/>
    <property type="match status" value="3"/>
</dbReference>
<dbReference type="OrthoDB" id="428577at2759"/>
<proteinExistence type="predicted"/>
<dbReference type="InterPro" id="IPR036236">
    <property type="entry name" value="Znf_C2H2_sf"/>
</dbReference>